<dbReference type="Proteomes" id="UP000023152">
    <property type="component" value="Unassembled WGS sequence"/>
</dbReference>
<comment type="caution">
    <text evidence="2">The sequence shown here is derived from an EMBL/GenBank/DDBJ whole genome shotgun (WGS) entry which is preliminary data.</text>
</comment>
<keyword evidence="3" id="KW-1185">Reference proteome</keyword>
<dbReference type="AlphaFoldDB" id="X6LL30"/>
<evidence type="ECO:0000313" key="3">
    <source>
        <dbReference type="Proteomes" id="UP000023152"/>
    </source>
</evidence>
<feature type="signal peptide" evidence="1">
    <location>
        <begin position="1"/>
        <end position="20"/>
    </location>
</feature>
<dbReference type="InterPro" id="IPR036770">
    <property type="entry name" value="Ankyrin_rpt-contain_sf"/>
</dbReference>
<organism evidence="2 3">
    <name type="scientific">Reticulomyxa filosa</name>
    <dbReference type="NCBI Taxonomy" id="46433"/>
    <lineage>
        <taxon>Eukaryota</taxon>
        <taxon>Sar</taxon>
        <taxon>Rhizaria</taxon>
        <taxon>Retaria</taxon>
        <taxon>Foraminifera</taxon>
        <taxon>Monothalamids</taxon>
        <taxon>Reticulomyxidae</taxon>
        <taxon>Reticulomyxa</taxon>
    </lineage>
</organism>
<evidence type="ECO:0000256" key="1">
    <source>
        <dbReference type="SAM" id="SignalP"/>
    </source>
</evidence>
<feature type="non-terminal residue" evidence="2">
    <location>
        <position position="1"/>
    </location>
</feature>
<keyword evidence="1" id="KW-0732">Signal</keyword>
<protein>
    <submittedName>
        <fullName evidence="2">Uncharacterized protein</fullName>
    </submittedName>
</protein>
<sequence length="358" mass="41455">VNKKMELLAFGLMIFSPCIQLNCNDDNITLDDLNELIKYCDKQAIEWKFPTHQSKWIDDNTYNDIPYLCLNNEIEEVSDDKNTYKGCYAIVHEAARSGDLSQFKLVLQNHPKIDINNSCNEHRQTPLHLAINHQHWDYIIVEEFKHKCSDLMDDWSCNVVHRLINLGPCNEMNHCIYLSLYKTLDYVLARVDNRWMNTVPLNTPHPSNGHELIQPYLAAHFKSNDSNIDKNKGWLKEYIKKATTLKDGDSSESMKHLYCGDNKALPPREGNNCYLRSHNVGYQIRLGDVIYGWFIDQEGSSFAFKKKNYNKAINEEKSDNENIKGGNKSNECLSSIEIPSHSELMKILSNQLKVKYDD</sequence>
<reference evidence="2 3" key="1">
    <citation type="journal article" date="2013" name="Curr. Biol.">
        <title>The Genome of the Foraminiferan Reticulomyxa filosa.</title>
        <authorList>
            <person name="Glockner G."/>
            <person name="Hulsmann N."/>
            <person name="Schleicher M."/>
            <person name="Noegel A.A."/>
            <person name="Eichinger L."/>
            <person name="Gallinger C."/>
            <person name="Pawlowski J."/>
            <person name="Sierra R."/>
            <person name="Euteneuer U."/>
            <person name="Pillet L."/>
            <person name="Moustafa A."/>
            <person name="Platzer M."/>
            <person name="Groth M."/>
            <person name="Szafranski K."/>
            <person name="Schliwa M."/>
        </authorList>
    </citation>
    <scope>NUCLEOTIDE SEQUENCE [LARGE SCALE GENOMIC DNA]</scope>
</reference>
<name>X6LL30_RETFI</name>
<feature type="chain" id="PRO_5004975164" evidence="1">
    <location>
        <begin position="21"/>
        <end position="358"/>
    </location>
</feature>
<accession>X6LL30</accession>
<dbReference type="Gene3D" id="1.25.40.20">
    <property type="entry name" value="Ankyrin repeat-containing domain"/>
    <property type="match status" value="1"/>
</dbReference>
<dbReference type="EMBL" id="ASPP01035205">
    <property type="protein sequence ID" value="ETO02663.1"/>
    <property type="molecule type" value="Genomic_DNA"/>
</dbReference>
<proteinExistence type="predicted"/>
<evidence type="ECO:0000313" key="2">
    <source>
        <dbReference type="EMBL" id="ETO02663.1"/>
    </source>
</evidence>
<dbReference type="SUPFAM" id="SSF48403">
    <property type="entry name" value="Ankyrin repeat"/>
    <property type="match status" value="1"/>
</dbReference>
<feature type="non-terminal residue" evidence="2">
    <location>
        <position position="358"/>
    </location>
</feature>
<gene>
    <name evidence="2" type="ORF">RFI_34755</name>
</gene>